<dbReference type="RefSeq" id="WP_157818127.1">
    <property type="nucleotide sequence ID" value="NZ_BAAAJZ010000009.1"/>
</dbReference>
<protein>
    <submittedName>
        <fullName evidence="1">Uncharacterized protein</fullName>
    </submittedName>
</protein>
<dbReference type="Proteomes" id="UP000549695">
    <property type="component" value="Unassembled WGS sequence"/>
</dbReference>
<accession>A0A852W9R7</accession>
<organism evidence="1 2">
    <name type="scientific">Pseudonocardia alni</name>
    <name type="common">Amycolata alni</name>
    <dbReference type="NCBI Taxonomy" id="33907"/>
    <lineage>
        <taxon>Bacteria</taxon>
        <taxon>Bacillati</taxon>
        <taxon>Actinomycetota</taxon>
        <taxon>Actinomycetes</taxon>
        <taxon>Pseudonocardiales</taxon>
        <taxon>Pseudonocardiaceae</taxon>
        <taxon>Pseudonocardia</taxon>
    </lineage>
</organism>
<dbReference type="EMBL" id="JACCCZ010000002">
    <property type="protein sequence ID" value="NYG05350.1"/>
    <property type="molecule type" value="Genomic_DNA"/>
</dbReference>
<evidence type="ECO:0000313" key="1">
    <source>
        <dbReference type="EMBL" id="NYG05350.1"/>
    </source>
</evidence>
<name>A0A852W9R7_PSEA5</name>
<proteinExistence type="predicted"/>
<comment type="caution">
    <text evidence="1">The sequence shown here is derived from an EMBL/GenBank/DDBJ whole genome shotgun (WGS) entry which is preliminary data.</text>
</comment>
<sequence length="157" mass="17291">MTARTAPSGEEPDGVETRLRRLLALVRVPTEGDGPPCWVTLGSHLTACLSAGKELHDAERILSSLLSSETVNVTPSEHELDVVLRYLGEPASYFDLTQPRFESEAHLLLAQLDKMGVSAFRMCRAYMREFDRVAALELLVDVTSSVAPRAHEIGSER</sequence>
<dbReference type="AlphaFoldDB" id="A0A852W9R7"/>
<gene>
    <name evidence="1" type="ORF">HDA37_005704</name>
</gene>
<reference evidence="1 2" key="1">
    <citation type="submission" date="2020-07" db="EMBL/GenBank/DDBJ databases">
        <title>Sequencing the genomes of 1000 actinobacteria strains.</title>
        <authorList>
            <person name="Klenk H.-P."/>
        </authorList>
    </citation>
    <scope>NUCLEOTIDE SEQUENCE [LARGE SCALE GENOMIC DNA]</scope>
    <source>
        <strain evidence="1 2">DSM 44749</strain>
    </source>
</reference>
<evidence type="ECO:0000313" key="2">
    <source>
        <dbReference type="Proteomes" id="UP000549695"/>
    </source>
</evidence>
<dbReference type="GeneID" id="98055257"/>
<keyword evidence="2" id="KW-1185">Reference proteome</keyword>